<dbReference type="GO" id="GO:0003677">
    <property type="term" value="F:DNA binding"/>
    <property type="evidence" value="ECO:0007669"/>
    <property type="project" value="UniProtKB-UniRule"/>
</dbReference>
<dbReference type="PANTHER" id="PTHR46318">
    <property type="entry name" value="UPSTREAM BINDING TRANSCRIPTION FACTOR"/>
    <property type="match status" value="1"/>
</dbReference>
<evidence type="ECO:0000313" key="7">
    <source>
        <dbReference type="EMBL" id="EGS23288.1"/>
    </source>
</evidence>
<dbReference type="EMBL" id="GL988037">
    <property type="protein sequence ID" value="EGS23288.1"/>
    <property type="molecule type" value="Genomic_DNA"/>
</dbReference>
<reference evidence="7 8" key="1">
    <citation type="journal article" date="2011" name="Cell">
        <title>Insight into structure and assembly of the nuclear pore complex by utilizing the genome of a eukaryotic thermophile.</title>
        <authorList>
            <person name="Amlacher S."/>
            <person name="Sarges P."/>
            <person name="Flemming D."/>
            <person name="van Noort V."/>
            <person name="Kunze R."/>
            <person name="Devos D.P."/>
            <person name="Arumugam M."/>
            <person name="Bork P."/>
            <person name="Hurt E."/>
        </authorList>
    </citation>
    <scope>NUCLEOTIDE SEQUENCE [LARGE SCALE GENOMIC DNA]</scope>
    <source>
        <strain evidence="8">DSM 1495 / CBS 144.50 / IMI 039719</strain>
    </source>
</reference>
<evidence type="ECO:0000256" key="2">
    <source>
        <dbReference type="ARBA" id="ARBA00023125"/>
    </source>
</evidence>
<dbReference type="OrthoDB" id="4585165at2759"/>
<evidence type="ECO:0000256" key="4">
    <source>
        <dbReference type="PROSITE-ProRule" id="PRU00267"/>
    </source>
</evidence>
<dbReference type="Gene3D" id="1.10.30.10">
    <property type="entry name" value="High mobility group box domain"/>
    <property type="match status" value="2"/>
</dbReference>
<dbReference type="SMART" id="SM00398">
    <property type="entry name" value="HMG"/>
    <property type="match status" value="2"/>
</dbReference>
<feature type="DNA-binding region" description="HMG box" evidence="4">
    <location>
        <begin position="237"/>
        <end position="303"/>
    </location>
</feature>
<accession>G0S0C7</accession>
<dbReference type="SUPFAM" id="SSF47095">
    <property type="entry name" value="HMG-box"/>
    <property type="match status" value="2"/>
</dbReference>
<evidence type="ECO:0000256" key="1">
    <source>
        <dbReference type="ARBA" id="ARBA00004123"/>
    </source>
</evidence>
<evidence type="ECO:0000256" key="5">
    <source>
        <dbReference type="SAM" id="MobiDB-lite"/>
    </source>
</evidence>
<dbReference type="GeneID" id="18254993"/>
<dbReference type="InterPro" id="IPR051762">
    <property type="entry name" value="UBF1"/>
</dbReference>
<name>G0S0C7_CHATD</name>
<dbReference type="AlphaFoldDB" id="G0S0C7"/>
<dbReference type="InterPro" id="IPR009071">
    <property type="entry name" value="HMG_box_dom"/>
</dbReference>
<dbReference type="eggNOG" id="ENOG502SA5X">
    <property type="taxonomic scope" value="Eukaryota"/>
</dbReference>
<comment type="subcellular location">
    <subcellularLocation>
        <location evidence="1">Nucleus</location>
    </subcellularLocation>
</comment>
<dbReference type="Proteomes" id="UP000008066">
    <property type="component" value="Unassembled WGS sequence"/>
</dbReference>
<dbReference type="GO" id="GO:0005634">
    <property type="term" value="C:nucleus"/>
    <property type="evidence" value="ECO:0007669"/>
    <property type="project" value="UniProtKB-SubCell"/>
</dbReference>
<evidence type="ECO:0000313" key="8">
    <source>
        <dbReference type="Proteomes" id="UP000008066"/>
    </source>
</evidence>
<organism evidence="8">
    <name type="scientific">Chaetomium thermophilum (strain DSM 1495 / CBS 144.50 / IMI 039719)</name>
    <name type="common">Thermochaetoides thermophila</name>
    <dbReference type="NCBI Taxonomy" id="759272"/>
    <lineage>
        <taxon>Eukaryota</taxon>
        <taxon>Fungi</taxon>
        <taxon>Dikarya</taxon>
        <taxon>Ascomycota</taxon>
        <taxon>Pezizomycotina</taxon>
        <taxon>Sordariomycetes</taxon>
        <taxon>Sordariomycetidae</taxon>
        <taxon>Sordariales</taxon>
        <taxon>Chaetomiaceae</taxon>
        <taxon>Thermochaetoides</taxon>
    </lineage>
</organism>
<keyword evidence="8" id="KW-1185">Reference proteome</keyword>
<dbReference type="PROSITE" id="PS50118">
    <property type="entry name" value="HMG_BOX_2"/>
    <property type="match status" value="1"/>
</dbReference>
<evidence type="ECO:0000256" key="3">
    <source>
        <dbReference type="ARBA" id="ARBA00023242"/>
    </source>
</evidence>
<dbReference type="RefSeq" id="XP_006691479.1">
    <property type="nucleotide sequence ID" value="XM_006691416.1"/>
</dbReference>
<dbReference type="PANTHER" id="PTHR46318:SF3">
    <property type="entry name" value="UPSTREAM BINDING TRANSCRIPTION FACTOR"/>
    <property type="match status" value="1"/>
</dbReference>
<keyword evidence="2 4" id="KW-0238">DNA-binding</keyword>
<dbReference type="HOGENOM" id="CLU_048021_2_1_1"/>
<feature type="compositionally biased region" description="Basic residues" evidence="5">
    <location>
        <begin position="67"/>
        <end position="104"/>
    </location>
</feature>
<sequence length="305" mass="34703">MWSTIGATTARQARVAGSLLVRRATLFALQAGARIATTSIVPKTVIVPTSARIPAFVVRGYATKASAKTRKTTKRGRATKAKKTTAKKAVKKKKKPVKRAKKTTKQLTEEEKQALKIKLLKKRALLKEPDRLPTTQWTVYFSQRVKEETAGKKRDEDLPSLKSIMQKISAEYKALSAAELEKLQATADQNKITNDAVFRKWVESHTAQEIHDANYARGVLRRLGVIRKPTIPDTRFPRAPLRSFSYFMRDRFNAPELANLPAPQRMRKIAEAWKKLSPAERKPYDEHQAVDVQRYKKELETLRKQ</sequence>
<dbReference type="CDD" id="cd00084">
    <property type="entry name" value="HMG-box_SF"/>
    <property type="match status" value="1"/>
</dbReference>
<dbReference type="KEGG" id="cthr:CTHT_0009550"/>
<keyword evidence="3 4" id="KW-0539">Nucleus</keyword>
<feature type="region of interest" description="Disordered" evidence="5">
    <location>
        <begin position="67"/>
        <end position="107"/>
    </location>
</feature>
<proteinExistence type="predicted"/>
<dbReference type="InterPro" id="IPR036910">
    <property type="entry name" value="HMG_box_dom_sf"/>
</dbReference>
<gene>
    <name evidence="7" type="ORF">CTHT_0009550</name>
</gene>
<protein>
    <recommendedName>
        <fullName evidence="6">HMG box domain-containing protein</fullName>
    </recommendedName>
</protein>
<dbReference type="STRING" id="759272.G0S0C7"/>
<dbReference type="OMA" id="WVKSHTP"/>
<evidence type="ECO:0000259" key="6">
    <source>
        <dbReference type="PROSITE" id="PS50118"/>
    </source>
</evidence>
<dbReference type="Pfam" id="PF00505">
    <property type="entry name" value="HMG_box"/>
    <property type="match status" value="1"/>
</dbReference>
<feature type="domain" description="HMG box" evidence="6">
    <location>
        <begin position="237"/>
        <end position="303"/>
    </location>
</feature>